<dbReference type="Gene3D" id="2.60.40.3950">
    <property type="match status" value="1"/>
</dbReference>
<evidence type="ECO:0000259" key="1">
    <source>
        <dbReference type="Pfam" id="PF13204"/>
    </source>
</evidence>
<dbReference type="Proteomes" id="UP000632125">
    <property type="component" value="Unassembled WGS sequence"/>
</dbReference>
<dbReference type="EMBL" id="JACXIY010000010">
    <property type="protein sequence ID" value="MBD2868528.1"/>
    <property type="molecule type" value="Genomic_DNA"/>
</dbReference>
<dbReference type="Gene3D" id="2.60.40.10">
    <property type="entry name" value="Immunoglobulins"/>
    <property type="match status" value="1"/>
</dbReference>
<name>A0A927CI50_9BACL</name>
<dbReference type="InterPro" id="IPR025277">
    <property type="entry name" value="Apiosidase-like_cat_dom"/>
</dbReference>
<proteinExistence type="predicted"/>
<dbReference type="Gene3D" id="3.20.20.80">
    <property type="entry name" value="Glycosidases"/>
    <property type="match status" value="1"/>
</dbReference>
<feature type="domain" description="DUF5605" evidence="3">
    <location>
        <begin position="408"/>
        <end position="476"/>
    </location>
</feature>
<dbReference type="InterPro" id="IPR041239">
    <property type="entry name" value="DUF5605"/>
</dbReference>
<feature type="domain" description="Apiosidase-like catalytic" evidence="1">
    <location>
        <begin position="102"/>
        <end position="370"/>
    </location>
</feature>
<dbReference type="InterPro" id="IPR032260">
    <property type="entry name" value="DUF5060"/>
</dbReference>
<keyword evidence="5" id="KW-1185">Reference proteome</keyword>
<dbReference type="PANTHER" id="PTHR37836:SF2">
    <property type="entry name" value="DUF4038 DOMAIN-CONTAINING PROTEIN"/>
    <property type="match status" value="1"/>
</dbReference>
<accession>A0A927CI50</accession>
<evidence type="ECO:0000313" key="4">
    <source>
        <dbReference type="EMBL" id="MBD2868528.1"/>
    </source>
</evidence>
<dbReference type="PANTHER" id="PTHR37836">
    <property type="entry name" value="LMO1036 PROTEIN"/>
    <property type="match status" value="1"/>
</dbReference>
<organism evidence="4 5">
    <name type="scientific">Paenibacillus arenilitoris</name>
    <dbReference type="NCBI Taxonomy" id="2772299"/>
    <lineage>
        <taxon>Bacteria</taxon>
        <taxon>Bacillati</taxon>
        <taxon>Bacillota</taxon>
        <taxon>Bacilli</taxon>
        <taxon>Bacillales</taxon>
        <taxon>Paenibacillaceae</taxon>
        <taxon>Paenibacillus</taxon>
    </lineage>
</organism>
<feature type="domain" description="DUF5060" evidence="2">
    <location>
        <begin position="6"/>
        <end position="72"/>
    </location>
</feature>
<dbReference type="Pfam" id="PF18310">
    <property type="entry name" value="DUF5605"/>
    <property type="match status" value="1"/>
</dbReference>
<comment type="caution">
    <text evidence="4">The sequence shown here is derived from an EMBL/GenBank/DDBJ whole genome shotgun (WGS) entry which is preliminary data.</text>
</comment>
<evidence type="ECO:0000313" key="5">
    <source>
        <dbReference type="Proteomes" id="UP000632125"/>
    </source>
</evidence>
<dbReference type="InterPro" id="IPR017853">
    <property type="entry name" value="GH"/>
</dbReference>
<dbReference type="RefSeq" id="WP_190859894.1">
    <property type="nucleotide sequence ID" value="NZ_JACXIY010000010.1"/>
</dbReference>
<reference evidence="4" key="1">
    <citation type="submission" date="2020-09" db="EMBL/GenBank/DDBJ databases">
        <title>A novel bacterium of genus Paenibacillus, isolated from South China Sea.</title>
        <authorList>
            <person name="Huang H."/>
            <person name="Mo K."/>
            <person name="Hu Y."/>
        </authorList>
    </citation>
    <scope>NUCLEOTIDE SEQUENCE</scope>
    <source>
        <strain evidence="4">IB182493</strain>
    </source>
</reference>
<gene>
    <name evidence="4" type="ORF">IDH41_08060</name>
</gene>
<sequence>MKAMNEVERWGIFELTLKGPAEGNPFVETRFGARFMQGPQVYEAEGFYDGGGTYRVRFMPETAGTWTFSTSSSCRELDKITGQFKVMPAAEGNRGPVRVKNETKFGYADGTRYAPVGTTCYVWHLQSDELQEQTLRSLQASPFNKVRMCVFPKSYLFNHAEPACYPFEGSPQEGFDLSRFNPSYFAHLERRIKDLSELGIEADLILFHPYDKGRWGFDRMSAEQDERYLRYVMARLSAFRNVWWSLANEYDLMTEKTEEDWDRFFRIVQEYDYGTHLRSIHNCRDRYDYGKPWVTHISMQTGDVKAVSSLSRNYLKPVVVDECGYEGNIHKRWGSLTPEEMVCRIWEGNFRGGYVTHGETYARGDSVLWWAHGGTLHGESVPRIAFMKRLLEESPEEIKYCTARHDASTLEMAGEHYFQYFGPHRFAFREFTLPEGIYKAELIDTWNMTVTPIGERLEGSFRIDLPAKLYYALRIQRVEVENAETGE</sequence>
<dbReference type="Pfam" id="PF13204">
    <property type="entry name" value="Apiosidase"/>
    <property type="match status" value="1"/>
</dbReference>
<dbReference type="InterPro" id="IPR013783">
    <property type="entry name" value="Ig-like_fold"/>
</dbReference>
<dbReference type="Pfam" id="PF16586">
    <property type="entry name" value="DUF5060"/>
    <property type="match status" value="1"/>
</dbReference>
<protein>
    <submittedName>
        <fullName evidence="4">DUF5060 domain-containing protein</fullName>
    </submittedName>
</protein>
<evidence type="ECO:0000259" key="2">
    <source>
        <dbReference type="Pfam" id="PF16586"/>
    </source>
</evidence>
<dbReference type="AlphaFoldDB" id="A0A927CI50"/>
<evidence type="ECO:0000259" key="3">
    <source>
        <dbReference type="Pfam" id="PF18310"/>
    </source>
</evidence>
<dbReference type="SUPFAM" id="SSF51445">
    <property type="entry name" value="(Trans)glycosidases"/>
    <property type="match status" value="1"/>
</dbReference>